<evidence type="ECO:0000256" key="4">
    <source>
        <dbReference type="ARBA" id="ARBA00023136"/>
    </source>
</evidence>
<sequence length="90" mass="9599">MAPEQRREPAEPARAAGMWAAMGAVVLLAAVLIVFLLSNTAQVEVAFLSFVGELPLAIALLIAMVAGSVITLILAATHLTRLRHRARGRR</sequence>
<dbReference type="Proteomes" id="UP001596956">
    <property type="component" value="Unassembled WGS sequence"/>
</dbReference>
<dbReference type="InterPro" id="IPR010445">
    <property type="entry name" value="LapA_dom"/>
</dbReference>
<name>A0ABW3BCE6_9ACTN</name>
<accession>A0ABW3BCE6</accession>
<keyword evidence="2 5" id="KW-0812">Transmembrane</keyword>
<keyword evidence="1" id="KW-1003">Cell membrane</keyword>
<feature type="domain" description="Lipopolysaccharide assembly protein A" evidence="6">
    <location>
        <begin position="39"/>
        <end position="87"/>
    </location>
</feature>
<keyword evidence="4 5" id="KW-0472">Membrane</keyword>
<feature type="transmembrane region" description="Helical" evidence="5">
    <location>
        <begin position="16"/>
        <end position="37"/>
    </location>
</feature>
<keyword evidence="8" id="KW-1185">Reference proteome</keyword>
<comment type="caution">
    <text evidence="7">The sequence shown here is derived from an EMBL/GenBank/DDBJ whole genome shotgun (WGS) entry which is preliminary data.</text>
</comment>
<dbReference type="EMBL" id="JBHTHR010000089">
    <property type="protein sequence ID" value="MFD0800725.1"/>
    <property type="molecule type" value="Genomic_DNA"/>
</dbReference>
<evidence type="ECO:0000313" key="8">
    <source>
        <dbReference type="Proteomes" id="UP001596956"/>
    </source>
</evidence>
<dbReference type="Pfam" id="PF06305">
    <property type="entry name" value="LapA_dom"/>
    <property type="match status" value="1"/>
</dbReference>
<evidence type="ECO:0000256" key="3">
    <source>
        <dbReference type="ARBA" id="ARBA00022989"/>
    </source>
</evidence>
<evidence type="ECO:0000256" key="2">
    <source>
        <dbReference type="ARBA" id="ARBA00022692"/>
    </source>
</evidence>
<feature type="transmembrane region" description="Helical" evidence="5">
    <location>
        <begin position="57"/>
        <end position="80"/>
    </location>
</feature>
<keyword evidence="3 5" id="KW-1133">Transmembrane helix</keyword>
<evidence type="ECO:0000259" key="6">
    <source>
        <dbReference type="Pfam" id="PF06305"/>
    </source>
</evidence>
<evidence type="ECO:0000313" key="7">
    <source>
        <dbReference type="EMBL" id="MFD0800725.1"/>
    </source>
</evidence>
<organism evidence="7 8">
    <name type="scientific">Streptomonospora algeriensis</name>
    <dbReference type="NCBI Taxonomy" id="995084"/>
    <lineage>
        <taxon>Bacteria</taxon>
        <taxon>Bacillati</taxon>
        <taxon>Actinomycetota</taxon>
        <taxon>Actinomycetes</taxon>
        <taxon>Streptosporangiales</taxon>
        <taxon>Nocardiopsidaceae</taxon>
        <taxon>Streptomonospora</taxon>
    </lineage>
</organism>
<reference evidence="8" key="1">
    <citation type="journal article" date="2019" name="Int. J. Syst. Evol. Microbiol.">
        <title>The Global Catalogue of Microorganisms (GCM) 10K type strain sequencing project: providing services to taxonomists for standard genome sequencing and annotation.</title>
        <authorList>
            <consortium name="The Broad Institute Genomics Platform"/>
            <consortium name="The Broad Institute Genome Sequencing Center for Infectious Disease"/>
            <person name="Wu L."/>
            <person name="Ma J."/>
        </authorList>
    </citation>
    <scope>NUCLEOTIDE SEQUENCE [LARGE SCALE GENOMIC DNA]</scope>
    <source>
        <strain evidence="8">CCUG 63369</strain>
    </source>
</reference>
<evidence type="ECO:0000256" key="5">
    <source>
        <dbReference type="SAM" id="Phobius"/>
    </source>
</evidence>
<gene>
    <name evidence="7" type="ORF">ACFQZU_05250</name>
</gene>
<proteinExistence type="predicted"/>
<protein>
    <submittedName>
        <fullName evidence="7">Lipopolysaccharide assembly protein LapA domain-containing protein</fullName>
    </submittedName>
</protein>
<evidence type="ECO:0000256" key="1">
    <source>
        <dbReference type="ARBA" id="ARBA00022475"/>
    </source>
</evidence>